<sequence>MPNVVICNTSPLQYLYQLGYLELLLHFYQQVRIAPAVIRELLAHHAQRYPVCDGMEIQELYDTEHDHYQVLLLGWEDLHRVYQCLLHIDVKDGKIRIQEDRTESGVANELVALGVPKYDIVLAFHAPYKRPYTGFAAESS</sequence>
<dbReference type="AlphaFoldDB" id="W4MFF7"/>
<keyword evidence="2" id="KW-1185">Reference proteome</keyword>
<name>W4MFF7_9BACT</name>
<protein>
    <recommendedName>
        <fullName evidence="3">XisI protein</fullName>
    </recommendedName>
</protein>
<dbReference type="SUPFAM" id="SSF143847">
    <property type="entry name" value="XisI-like"/>
    <property type="match status" value="1"/>
</dbReference>
<dbReference type="InterPro" id="IPR014968">
    <property type="entry name" value="XisI"/>
</dbReference>
<evidence type="ECO:0000313" key="2">
    <source>
        <dbReference type="Proteomes" id="UP000019140"/>
    </source>
</evidence>
<proteinExistence type="predicted"/>
<evidence type="ECO:0008006" key="3">
    <source>
        <dbReference type="Google" id="ProtNLM"/>
    </source>
</evidence>
<dbReference type="EMBL" id="AZHX01000109">
    <property type="protein sequence ID" value="ETX08905.1"/>
    <property type="molecule type" value="Genomic_DNA"/>
</dbReference>
<dbReference type="CDD" id="cd16382">
    <property type="entry name" value="XisI-like"/>
    <property type="match status" value="1"/>
</dbReference>
<dbReference type="HOGENOM" id="CLU_149829_1_0_7"/>
<accession>W4MFF7</accession>
<reference evidence="1 2" key="1">
    <citation type="journal article" date="2014" name="Nature">
        <title>An environmental bacterial taxon with a large and distinct metabolic repertoire.</title>
        <authorList>
            <person name="Wilson M.C."/>
            <person name="Mori T."/>
            <person name="Ruckert C."/>
            <person name="Uria A.R."/>
            <person name="Helf M.J."/>
            <person name="Takada K."/>
            <person name="Gernert C."/>
            <person name="Steffens U.A."/>
            <person name="Heycke N."/>
            <person name="Schmitt S."/>
            <person name="Rinke C."/>
            <person name="Helfrich E.J."/>
            <person name="Brachmann A.O."/>
            <person name="Gurgui C."/>
            <person name="Wakimoto T."/>
            <person name="Kracht M."/>
            <person name="Crusemann M."/>
            <person name="Hentschel U."/>
            <person name="Abe I."/>
            <person name="Matsunaga S."/>
            <person name="Kalinowski J."/>
            <person name="Takeyama H."/>
            <person name="Piel J."/>
        </authorList>
    </citation>
    <scope>NUCLEOTIDE SEQUENCE [LARGE SCALE GENOMIC DNA]</scope>
    <source>
        <strain evidence="2">TSY2</strain>
    </source>
</reference>
<organism evidence="1 2">
    <name type="scientific">Candidatus Entotheonella gemina</name>
    <dbReference type="NCBI Taxonomy" id="1429439"/>
    <lineage>
        <taxon>Bacteria</taxon>
        <taxon>Pseudomonadati</taxon>
        <taxon>Nitrospinota/Tectimicrobiota group</taxon>
        <taxon>Candidatus Tectimicrobiota</taxon>
        <taxon>Candidatus Entotheonellia</taxon>
        <taxon>Candidatus Entotheonellales</taxon>
        <taxon>Candidatus Entotheonellaceae</taxon>
        <taxon>Candidatus Entotheonella</taxon>
    </lineage>
</organism>
<dbReference type="Pfam" id="PF08869">
    <property type="entry name" value="XisI"/>
    <property type="match status" value="1"/>
</dbReference>
<dbReference type="Proteomes" id="UP000019140">
    <property type="component" value="Unassembled WGS sequence"/>
</dbReference>
<dbReference type="InterPro" id="IPR035943">
    <property type="entry name" value="XisI-like_sf"/>
</dbReference>
<evidence type="ECO:0000313" key="1">
    <source>
        <dbReference type="EMBL" id="ETX08905.1"/>
    </source>
</evidence>
<dbReference type="Gene3D" id="3.30.310.110">
    <property type="entry name" value="XisI-like"/>
    <property type="match status" value="1"/>
</dbReference>
<gene>
    <name evidence="1" type="ORF">ETSY2_02645</name>
</gene>
<comment type="caution">
    <text evidence="1">The sequence shown here is derived from an EMBL/GenBank/DDBJ whole genome shotgun (WGS) entry which is preliminary data.</text>
</comment>